<dbReference type="CDD" id="cd14686">
    <property type="entry name" value="bZIP"/>
    <property type="match status" value="1"/>
</dbReference>
<name>A0AAD8YIH6_9STRA</name>
<dbReference type="Pfam" id="PF16206">
    <property type="entry name" value="Mon2_C"/>
    <property type="match status" value="1"/>
</dbReference>
<feature type="coiled-coil region" evidence="1">
    <location>
        <begin position="1887"/>
        <end position="1935"/>
    </location>
</feature>
<feature type="region of interest" description="Disordered" evidence="2">
    <location>
        <begin position="515"/>
        <end position="544"/>
    </location>
</feature>
<evidence type="ECO:0000313" key="6">
    <source>
        <dbReference type="Proteomes" id="UP001224775"/>
    </source>
</evidence>
<feature type="region of interest" description="Disordered" evidence="2">
    <location>
        <begin position="1048"/>
        <end position="1091"/>
    </location>
</feature>
<protein>
    <recommendedName>
        <fullName evidence="7">Protein MON2 homolog</fullName>
    </recommendedName>
</protein>
<keyword evidence="1" id="KW-0175">Coiled coil</keyword>
<dbReference type="Proteomes" id="UP001224775">
    <property type="component" value="Unassembled WGS sequence"/>
</dbReference>
<proteinExistence type="predicted"/>
<evidence type="ECO:0008006" key="7">
    <source>
        <dbReference type="Google" id="ProtNLM"/>
    </source>
</evidence>
<evidence type="ECO:0000259" key="4">
    <source>
        <dbReference type="Pfam" id="PF16213"/>
    </source>
</evidence>
<evidence type="ECO:0000256" key="2">
    <source>
        <dbReference type="SAM" id="MobiDB-lite"/>
    </source>
</evidence>
<gene>
    <name evidence="5" type="ORF">QTG54_003740</name>
</gene>
<dbReference type="EMBL" id="JATAAI010000005">
    <property type="protein sequence ID" value="KAK1745816.1"/>
    <property type="molecule type" value="Genomic_DNA"/>
</dbReference>
<keyword evidence="6" id="KW-1185">Reference proteome</keyword>
<dbReference type="InterPro" id="IPR032629">
    <property type="entry name" value="DCB_dom"/>
</dbReference>
<organism evidence="5 6">
    <name type="scientific">Skeletonema marinoi</name>
    <dbReference type="NCBI Taxonomy" id="267567"/>
    <lineage>
        <taxon>Eukaryota</taxon>
        <taxon>Sar</taxon>
        <taxon>Stramenopiles</taxon>
        <taxon>Ochrophyta</taxon>
        <taxon>Bacillariophyta</taxon>
        <taxon>Coscinodiscophyceae</taxon>
        <taxon>Thalassiosirophycidae</taxon>
        <taxon>Thalassiosirales</taxon>
        <taxon>Skeletonemataceae</taxon>
        <taxon>Skeletonema</taxon>
        <taxon>Skeletonema marinoi-dohrnii complex</taxon>
    </lineage>
</organism>
<sequence>MNFVAQVEDHLRDLGAEARKAHPGVKEASERAIINLRSLQTQYVAAVRRSSGNAQKHPTTALFQSQDVLRPFLLAANYSDADYELLVIALDSMQLLLRGDAVCSDDGAQISRVLVIQAWGCAGTLGLLTNNSAGGSGDGGSGSGAGSSMAAGMIHGITGMMLGTNAHHHHQTAKNKNEATTTTASQHRHLSSNRSVKEDQSIALKILQTISMLVDSNSVKLTQDVLGSCILACLILGAGEKISQQSHSSMITSANNVHSAKDKGGGAAGGAAGIVRRSSFATLNQILSNLFEKVNDVIVEGKDDHSDISYMLSVAERTISDLCAIIDKHSSQSLQTNSLSGPFSAAAKEGLTPSPTTSLALLDMIFKRGRAGVFQSIQSKQINGDAQEDQISSFPQRLMSQASELVISILKAQYSHVYGPKISSDDHGTDSLLEATNFCFFYFAVTISSSVLMQQLPSVQSDKNAASMNMMCLEIIQLLVSFVTGATDAYHDSSDFEDGYIFSQTERDAFHLEQANSNGRGGSAPSSRGVTSARPSQESAEPHISGSIISSKQLWRAFLSLDVLNRLVSSCLEEVYLLDTMTGQTDSEGSSTITLIAGAASDFATISASNREGILHAVMSAHNDELNAATTLDVKESSSSDRLSIDGQGNWNAAAALADKVTDASGVGSSDIPNCDAGETSWMAFKCILSMATSLKLLSSERASAEDTTIAEILSGSFVSTITLLQHYIKRMNGSHVVVSRTLTAYEELAYASMVMEDKPGNLRRQAILTSLCKLCLPKWGKKRANCQLKESNIDALWTMLWLVHSHFEKIVDEWDVIISTFDQLGSVSISSLKLSPAYSEKAAVIAKCFIRLPKFTTCFSRDALLQFTSSLVKLSDAVSFEPMTSANTTYLRRTSSETSHRDSIDTEMQQPSIGGKLMNFAGRAFGGGQQQTPNTSLRKLASVGTTQLSKSYSEDFRETTCMHLASMKMSTPSAVIRKLPLPLLLLVVVAEANMYRFSIIEESVAVHFCELVAKSPDEEVRSFAMEALIRFMPSSLSKSDIGRKFGNRPVMIPDGESPNDSPLGVAPIDSIEGYEDNDEPEKQLSSDGGPENELQVLKILCRTIQRTDQVDTAETGLKALHVVLEGSVHSLSGGDLVTIVRTLSLLSGYIGSQNNAASSIDRSSKPWANVSAHSFQTFKLIFDEYLESLPDSSETADTETRVAMIDCCVAFGRSQHDVNTALTATGMLWSLADRDSSSETLDIVLSNLALLSSDSRPELRNCSVNTLFSCVVGLGERFTESQWKRSLNDTIFGVMKQISSGINGAEDTGVAEDTSKDRYKVAVHHTRNSASKQWAATQVLAVRGLERVLRQYFLRLLSTASSVSQSSGGSQQPWLIATWKEILAISLDCSKLVGGRETLDVRMAGVELIVLCAQLSCKAGIVAAGTTARVGTNMEVVGGALRSVRTPTRDKKNETSTPTLPVDDALRHLLFELAFATMDGFRQHLEGNGAESSNDNSGTDSLLTQVLTKVMGELAKLYECCKHDEMSPGVCVLQLDIVIENDDGYESRFLYLLQVIANNAKDDSSSRYLNQVQKGVMSLLQNMASNSSLRAFKALTTTSGDYMFVRSNDNKGERFELEAAKVVASAFDSDNLSDEAKVTVMCSVLSHYLKIYGSDKDVMPSDSAERKTSEARYDIVTKVIDSGCHAAANIDATADDKAILDSIWERIVTVVTSLILPPAASRYDGYAHHSKSILDIVAIVLTHLPSRKYASAEPMLEQGANRAVEVAFECIEDVNKPDAAEGAVHVFLACFMGLCQKMPTCSAVTSLTNHILGDAIDSKDEGGSVLFSKTQQSLAIAVCESLQTTTSQDLLVGVFPLLCRLTNVENDGLRRVAGRILGGVNLAQAISRERQRAEEADIRAQEVEEENSAMLEEIEYLQAENDELQRQLALFTTEADA</sequence>
<evidence type="ECO:0000313" key="5">
    <source>
        <dbReference type="EMBL" id="KAK1745816.1"/>
    </source>
</evidence>
<feature type="domain" description="Mon2/Sec7/BIG1-like dimerisation and cyclophilin-binding" evidence="4">
    <location>
        <begin position="3"/>
        <end position="110"/>
    </location>
</feature>
<dbReference type="InterPro" id="IPR016024">
    <property type="entry name" value="ARM-type_fold"/>
</dbReference>
<evidence type="ECO:0000256" key="1">
    <source>
        <dbReference type="SAM" id="Coils"/>
    </source>
</evidence>
<dbReference type="InterPro" id="IPR032817">
    <property type="entry name" value="Mon2_C"/>
</dbReference>
<dbReference type="SUPFAM" id="SSF48371">
    <property type="entry name" value="ARM repeat"/>
    <property type="match status" value="1"/>
</dbReference>
<feature type="region of interest" description="Disordered" evidence="2">
    <location>
        <begin position="167"/>
        <end position="195"/>
    </location>
</feature>
<dbReference type="Pfam" id="PF16213">
    <property type="entry name" value="DCB"/>
    <property type="match status" value="1"/>
</dbReference>
<evidence type="ECO:0000259" key="3">
    <source>
        <dbReference type="Pfam" id="PF16206"/>
    </source>
</evidence>
<feature type="domain" description="Mon2 C-terminal" evidence="3">
    <location>
        <begin position="1248"/>
        <end position="1357"/>
    </location>
</feature>
<reference evidence="5" key="1">
    <citation type="submission" date="2023-06" db="EMBL/GenBank/DDBJ databases">
        <title>Survivors Of The Sea: Transcriptome response of Skeletonema marinoi to long-term dormancy.</title>
        <authorList>
            <person name="Pinder M.I.M."/>
            <person name="Kourtchenko O."/>
            <person name="Robertson E.K."/>
            <person name="Larsson T."/>
            <person name="Maumus F."/>
            <person name="Osuna-Cruz C.M."/>
            <person name="Vancaester E."/>
            <person name="Stenow R."/>
            <person name="Vandepoele K."/>
            <person name="Ploug H."/>
            <person name="Bruchert V."/>
            <person name="Godhe A."/>
            <person name="Topel M."/>
        </authorList>
    </citation>
    <scope>NUCLEOTIDE SEQUENCE</scope>
    <source>
        <strain evidence="5">R05AC</strain>
    </source>
</reference>
<comment type="caution">
    <text evidence="5">The sequence shown here is derived from an EMBL/GenBank/DDBJ whole genome shotgun (WGS) entry which is preliminary data.</text>
</comment>
<feature type="compositionally biased region" description="Polar residues" evidence="2">
    <location>
        <begin position="515"/>
        <end position="539"/>
    </location>
</feature>
<accession>A0AAD8YIH6</accession>